<comment type="catalytic activity">
    <reaction evidence="7 8">
        <text>L-threonylcarbamoyladenylate + adenosine(37) in tRNA = N(6)-L-threonylcarbamoyladenosine(37) in tRNA + AMP + H(+)</text>
        <dbReference type="Rhea" id="RHEA:37059"/>
        <dbReference type="Rhea" id="RHEA-COMP:10162"/>
        <dbReference type="Rhea" id="RHEA-COMP:10163"/>
        <dbReference type="ChEBI" id="CHEBI:15378"/>
        <dbReference type="ChEBI" id="CHEBI:73682"/>
        <dbReference type="ChEBI" id="CHEBI:74411"/>
        <dbReference type="ChEBI" id="CHEBI:74418"/>
        <dbReference type="ChEBI" id="CHEBI:456215"/>
        <dbReference type="EC" id="2.3.1.234"/>
    </reaction>
</comment>
<dbReference type="PANTHER" id="PTHR11735:SF14">
    <property type="entry name" value="TRNA N6-ADENOSINE THREONYLCARBAMOYLTRANSFERASE"/>
    <property type="match status" value="1"/>
</dbReference>
<dbReference type="EMBL" id="BMQS01000001">
    <property type="protein sequence ID" value="GGT87135.1"/>
    <property type="molecule type" value="Genomic_DNA"/>
</dbReference>
<feature type="binding site" evidence="8">
    <location>
        <position position="263"/>
    </location>
    <ligand>
        <name>substrate</name>
    </ligand>
</feature>
<dbReference type="GO" id="GO:0005506">
    <property type="term" value="F:iron ion binding"/>
    <property type="evidence" value="ECO:0007669"/>
    <property type="project" value="UniProtKB-UniRule"/>
</dbReference>
<feature type="binding site" evidence="8">
    <location>
        <position position="291"/>
    </location>
    <ligand>
        <name>Fe cation</name>
        <dbReference type="ChEBI" id="CHEBI:24875"/>
    </ligand>
</feature>
<evidence type="ECO:0000313" key="11">
    <source>
        <dbReference type="EMBL" id="GGT87135.1"/>
    </source>
</evidence>
<dbReference type="Proteomes" id="UP000616143">
    <property type="component" value="Unassembled WGS sequence"/>
</dbReference>
<dbReference type="GO" id="GO:0005737">
    <property type="term" value="C:cytoplasm"/>
    <property type="evidence" value="ECO:0007669"/>
    <property type="project" value="UniProtKB-SubCell"/>
</dbReference>
<reference evidence="11" key="4">
    <citation type="submission" date="2020-09" db="EMBL/GenBank/DDBJ databases">
        <authorList>
            <person name="Sun Q."/>
            <person name="Ohkuma M."/>
        </authorList>
    </citation>
    <scope>NUCLEOTIDE SEQUENCE</scope>
    <source>
        <strain evidence="11">JCM 31740</strain>
    </source>
</reference>
<keyword evidence="6 8" id="KW-0012">Acyltransferase</keyword>
<dbReference type="FunFam" id="3.30.420.40:FF:000037">
    <property type="entry name" value="Probable tRNA N6-adenosine threonylcarbamoyltransferase"/>
    <property type="match status" value="1"/>
</dbReference>
<evidence type="ECO:0000256" key="7">
    <source>
        <dbReference type="ARBA" id="ARBA00048117"/>
    </source>
</evidence>
<dbReference type="NCBIfam" id="TIGR03722">
    <property type="entry name" value="arch_KAE1"/>
    <property type="match status" value="1"/>
</dbReference>
<comment type="caution">
    <text evidence="8">Lacks conserved residue(s) required for the propagation of feature annotation.</text>
</comment>
<dbReference type="Proteomes" id="UP000276741">
    <property type="component" value="Chromosome"/>
</dbReference>
<feature type="binding site" evidence="8">
    <location>
        <position position="110"/>
    </location>
    <ligand>
        <name>Fe cation</name>
        <dbReference type="ChEBI" id="CHEBI:24875"/>
    </ligand>
</feature>
<evidence type="ECO:0000256" key="6">
    <source>
        <dbReference type="ARBA" id="ARBA00023315"/>
    </source>
</evidence>
<sequence length="331" mass="35924">MMKVLGIESTAHTLGVGVVADHSPYVLSNVKDTFVPREGGMRPGEVSHHHAEVAPKIVKESLREARLTIKEIDYIAVSIGPGLGPALRVGATLARALSLKYRKPLVGVNHGVAHIEIGYFSTGAQDPLVVYLSGGNTVITSLVEGRFRTFGETLDIALGNMFDTFVREAGLAPPYIINGRHMIDICAEEGENFIDLPYVVKGQDVSYSGILTAALKALKSHRRGDVCFSLREVAFDVLLEAVERALALTKKKEILVVGGVAASASLKEKLNSLADSWGVELKVVPPYYAGDNGAMIAYTGLQMAKHGAIMNIEESHIRPRWRVDEVDIVWR</sequence>
<keyword evidence="10" id="KW-0418">Kinase</keyword>
<comment type="function">
    <text evidence="8">Required for the formation of a threonylcarbamoyl group on adenosine at position 37 (t(6)A37) in tRNAs that read codons beginning with adenine. Is probably involved in the transfer of the threonylcarbamoyl moiety of threonylcarbamoyl-AMP (TC-AMP) to the N6 group of A37.</text>
</comment>
<dbReference type="InterPro" id="IPR043129">
    <property type="entry name" value="ATPase_NBD"/>
</dbReference>
<protein>
    <recommendedName>
        <fullName evidence="8">tRNA N6-adenosine threonylcarbamoyltransferase</fullName>
        <ecNumber evidence="8">2.3.1.234</ecNumber>
    </recommendedName>
    <alternativeName>
        <fullName evidence="8">N6-L-threonylcarbamoyladenine synthase</fullName>
        <shortName evidence="8">t(6)A synthase</shortName>
    </alternativeName>
    <alternativeName>
        <fullName evidence="8">t(6)A37 threonylcarbamoyladenosine biosynthesis protein Kae1</fullName>
    </alternativeName>
    <alternativeName>
        <fullName evidence="8">tRNA threonylcarbamoyladenosine biosynthesis protein Kae1</fullName>
    </alternativeName>
</protein>
<evidence type="ECO:0000256" key="8">
    <source>
        <dbReference type="HAMAP-Rule" id="MF_01446"/>
    </source>
</evidence>
<dbReference type="InterPro" id="IPR000905">
    <property type="entry name" value="Gcp-like_dom"/>
</dbReference>
<dbReference type="GO" id="GO:0002949">
    <property type="term" value="P:tRNA threonylcarbamoyladenosine modification"/>
    <property type="evidence" value="ECO:0007669"/>
    <property type="project" value="UniProtKB-UniRule"/>
</dbReference>
<proteinExistence type="inferred from homology"/>
<comment type="subcellular location">
    <subcellularLocation>
        <location evidence="8">Cytoplasm</location>
    </subcellularLocation>
</comment>
<dbReference type="SUPFAM" id="SSF53067">
    <property type="entry name" value="Actin-like ATPase domain"/>
    <property type="match status" value="1"/>
</dbReference>
<dbReference type="EC" id="2.3.1.234" evidence="8"/>
<dbReference type="PROSITE" id="PS01016">
    <property type="entry name" value="GLYCOPROTEASE"/>
    <property type="match status" value="1"/>
</dbReference>
<comment type="cofactor">
    <cofactor evidence="8">
        <name>Fe(2+)</name>
        <dbReference type="ChEBI" id="CHEBI:29033"/>
    </cofactor>
    <text evidence="8">Binds 1 Fe(2+) ion per subunit.</text>
</comment>
<dbReference type="GO" id="GO:0000408">
    <property type="term" value="C:EKC/KEOPS complex"/>
    <property type="evidence" value="ECO:0007669"/>
    <property type="project" value="InterPro"/>
</dbReference>
<keyword evidence="12" id="KW-1185">Reference proteome</keyword>
<evidence type="ECO:0000259" key="9">
    <source>
        <dbReference type="Pfam" id="PF00814"/>
    </source>
</evidence>
<dbReference type="InterPro" id="IPR017860">
    <property type="entry name" value="Peptidase_M22_CS"/>
</dbReference>
<dbReference type="PANTHER" id="PTHR11735">
    <property type="entry name" value="TRNA N6-ADENOSINE THREONYLCARBAMOYLTRANSFERASE"/>
    <property type="match status" value="1"/>
</dbReference>
<evidence type="ECO:0000313" key="10">
    <source>
        <dbReference type="EMBL" id="BBD74017.1"/>
    </source>
</evidence>
<evidence type="ECO:0000256" key="2">
    <source>
        <dbReference type="ARBA" id="ARBA00022679"/>
    </source>
</evidence>
<keyword evidence="4 8" id="KW-0479">Metal-binding</keyword>
<dbReference type="NCBIfam" id="TIGR00329">
    <property type="entry name" value="gcp_kae1"/>
    <property type="match status" value="1"/>
</dbReference>
<dbReference type="Pfam" id="PF00814">
    <property type="entry name" value="TsaD"/>
    <property type="match status" value="1"/>
</dbReference>
<keyword evidence="2 8" id="KW-0808">Transferase</keyword>
<name>A0A348B765_9CREN</name>
<dbReference type="GO" id="GO:0016301">
    <property type="term" value="F:kinase activity"/>
    <property type="evidence" value="ECO:0007669"/>
    <property type="project" value="UniProtKB-KW"/>
</dbReference>
<reference evidence="12" key="2">
    <citation type="submission" date="2018-04" db="EMBL/GenBank/DDBJ databases">
        <title>Complete genome sequence of Sulfodiicoccus acidiphilus strain HS-1.</title>
        <authorList>
            <person name="Sakai H.D."/>
            <person name="Kurosawa N."/>
        </authorList>
    </citation>
    <scope>NUCLEOTIDE SEQUENCE [LARGE SCALE GENOMIC DNA]</scope>
    <source>
        <strain evidence="12">HS-1</strain>
    </source>
</reference>
<feature type="binding site" evidence="8">
    <location>
        <position position="184"/>
    </location>
    <ligand>
        <name>substrate</name>
    </ligand>
</feature>
<dbReference type="InterPro" id="IPR017861">
    <property type="entry name" value="KAE1/TsaD"/>
</dbReference>
<feature type="binding site" evidence="8">
    <location>
        <begin position="131"/>
        <end position="135"/>
    </location>
    <ligand>
        <name>substrate</name>
    </ligand>
</feature>
<keyword evidence="3 8" id="KW-0819">tRNA processing</keyword>
<dbReference type="HAMAP" id="MF_01446">
    <property type="entry name" value="Kae1"/>
    <property type="match status" value="1"/>
</dbReference>
<dbReference type="GO" id="GO:0061711">
    <property type="term" value="F:tRNA N(6)-L-threonylcarbamoyladenine synthase activity"/>
    <property type="evidence" value="ECO:0007669"/>
    <property type="project" value="UniProtKB-EC"/>
</dbReference>
<feature type="binding site" evidence="8">
    <location>
        <position position="131"/>
    </location>
    <ligand>
        <name>Fe cation</name>
        <dbReference type="ChEBI" id="CHEBI:24875"/>
    </ligand>
</feature>
<dbReference type="Gene3D" id="3.30.420.40">
    <property type="match status" value="2"/>
</dbReference>
<keyword evidence="5 8" id="KW-0408">Iron</keyword>
<evidence type="ECO:0000256" key="3">
    <source>
        <dbReference type="ARBA" id="ARBA00022694"/>
    </source>
</evidence>
<dbReference type="PRINTS" id="PR00789">
    <property type="entry name" value="OSIALOPTASE"/>
</dbReference>
<evidence type="ECO:0000313" key="12">
    <source>
        <dbReference type="Proteomes" id="UP000276741"/>
    </source>
</evidence>
<evidence type="ECO:0000256" key="1">
    <source>
        <dbReference type="ARBA" id="ARBA00022490"/>
    </source>
</evidence>
<reference evidence="10" key="3">
    <citation type="journal article" date="2019" name="BMC Res. Notes">
        <title>Complete genome sequence of the Sulfodiicoccus acidiphilus strain HS-1T, the first crenarchaeon that lacks polB3, isolated from an acidic hot spring in Ohwaku-dani, Hakone, Japan.</title>
        <authorList>
            <person name="Sakai H.D."/>
            <person name="Kurosawa N."/>
        </authorList>
    </citation>
    <scope>NUCLEOTIDE SEQUENCE</scope>
    <source>
        <strain evidence="10">HS-1</strain>
    </source>
</reference>
<organism evidence="10 12">
    <name type="scientific">Sulfodiicoccus acidiphilus</name>
    <dbReference type="NCBI Taxonomy" id="1670455"/>
    <lineage>
        <taxon>Archaea</taxon>
        <taxon>Thermoproteota</taxon>
        <taxon>Thermoprotei</taxon>
        <taxon>Sulfolobales</taxon>
        <taxon>Sulfolobaceae</taxon>
        <taxon>Sulfodiicoccus</taxon>
    </lineage>
</organism>
<feature type="binding site" evidence="8">
    <location>
        <position position="163"/>
    </location>
    <ligand>
        <name>substrate</name>
    </ligand>
</feature>
<evidence type="ECO:0000256" key="5">
    <source>
        <dbReference type="ARBA" id="ARBA00023004"/>
    </source>
</evidence>
<reference evidence="11" key="1">
    <citation type="journal article" date="2014" name="Int. J. Syst. Evol. Microbiol.">
        <title>Complete genome sequence of Corynebacterium casei LMG S-19264T (=DSM 44701T), isolated from a smear-ripened cheese.</title>
        <authorList>
            <consortium name="US DOE Joint Genome Institute (JGI-PGF)"/>
            <person name="Walter F."/>
            <person name="Albersmeier A."/>
            <person name="Kalinowski J."/>
            <person name="Ruckert C."/>
        </authorList>
    </citation>
    <scope>NUCLEOTIDE SEQUENCE</scope>
    <source>
        <strain evidence="11">JCM 31740</strain>
    </source>
</reference>
<feature type="domain" description="Gcp-like" evidence="9">
    <location>
        <begin position="31"/>
        <end position="298"/>
    </location>
</feature>
<dbReference type="AlphaFoldDB" id="A0A348B765"/>
<feature type="binding site" evidence="8">
    <location>
        <position position="114"/>
    </location>
    <ligand>
        <name>Fe cation</name>
        <dbReference type="ChEBI" id="CHEBI:24875"/>
    </ligand>
</feature>
<dbReference type="EMBL" id="AP018553">
    <property type="protein sequence ID" value="BBD74017.1"/>
    <property type="molecule type" value="Genomic_DNA"/>
</dbReference>
<comment type="similarity">
    <text evidence="8">Belongs to the KAE1 / TsaD family.</text>
</comment>
<dbReference type="KEGG" id="sacd:HS1genome_2406"/>
<keyword evidence="1 8" id="KW-0963">Cytoplasm</keyword>
<accession>A0A348B765</accession>
<gene>
    <name evidence="8" type="primary">kae1</name>
    <name evidence="11" type="ORF">GCM10007116_01480</name>
    <name evidence="10" type="ORF">HS1genome_2406</name>
</gene>
<evidence type="ECO:0000256" key="4">
    <source>
        <dbReference type="ARBA" id="ARBA00022723"/>
    </source>
</evidence>
<dbReference type="InterPro" id="IPR034680">
    <property type="entry name" value="Kae1_archaea_euk"/>
</dbReference>